<organism evidence="3 4">
    <name type="scientific">Bosea caraganae</name>
    <dbReference type="NCBI Taxonomy" id="2763117"/>
    <lineage>
        <taxon>Bacteria</taxon>
        <taxon>Pseudomonadati</taxon>
        <taxon>Pseudomonadota</taxon>
        <taxon>Alphaproteobacteria</taxon>
        <taxon>Hyphomicrobiales</taxon>
        <taxon>Boseaceae</taxon>
        <taxon>Bosea</taxon>
    </lineage>
</organism>
<name>A0A370KZD1_9HYPH</name>
<keyword evidence="2" id="KW-0732">Signal</keyword>
<comment type="caution">
    <text evidence="3">The sequence shown here is derived from an EMBL/GenBank/DDBJ whole genome shotgun (WGS) entry which is preliminary data.</text>
</comment>
<dbReference type="RefSeq" id="WP_114831999.1">
    <property type="nucleotide sequence ID" value="NZ_QQTO01000020.1"/>
</dbReference>
<gene>
    <name evidence="3" type="ORF">DWE98_24795</name>
</gene>
<feature type="signal peptide" evidence="2">
    <location>
        <begin position="1"/>
        <end position="27"/>
    </location>
</feature>
<reference evidence="4" key="1">
    <citation type="submission" date="2018-07" db="EMBL/GenBank/DDBJ databases">
        <authorList>
            <person name="Safronova V.I."/>
            <person name="Chirak E.R."/>
            <person name="Sazanova A.L."/>
        </authorList>
    </citation>
    <scope>NUCLEOTIDE SEQUENCE [LARGE SCALE GENOMIC DNA]</scope>
    <source>
        <strain evidence="4">RCAM04685</strain>
    </source>
</reference>
<dbReference type="CDD" id="cd07012">
    <property type="entry name" value="PBP2_Bug_TTT"/>
    <property type="match status" value="1"/>
</dbReference>
<evidence type="ECO:0000256" key="1">
    <source>
        <dbReference type="ARBA" id="ARBA00006987"/>
    </source>
</evidence>
<sequence length="320" mass="33655">MSTSISVPSRAALTGVIAGFLALPAAAATCPAGFPNKPIRFVVGFGAGGGTDVIGRAVANGIEKQQKWTVVVENKPGAGGGVLNSWLKAQAPDGYAIGVNGTDSVTINPAQANVGYEWQDFDYLGSGMQTWYALVALADRPYRDLPGLIAYAREKGRATISVNGVIGEILVKQLAKEYGVNLVPVPGTGAAEAMTAALGGHVDATTQGTLHVAQIRSGKMRQLVSLINRRVPYAPDSATLAEQGSKTPPLESHTFFMTPNGLSPEIKTCLKQAIDEAVNAPEYKAQMAKFDNEALNLGEDGNIEINRRLAAFYKDALGQK</sequence>
<evidence type="ECO:0000256" key="2">
    <source>
        <dbReference type="SAM" id="SignalP"/>
    </source>
</evidence>
<comment type="similarity">
    <text evidence="1">Belongs to the UPF0065 (bug) family.</text>
</comment>
<dbReference type="PIRSF" id="PIRSF017082">
    <property type="entry name" value="YflP"/>
    <property type="match status" value="1"/>
</dbReference>
<keyword evidence="4" id="KW-1185">Reference proteome</keyword>
<evidence type="ECO:0000313" key="3">
    <source>
        <dbReference type="EMBL" id="RDJ20360.1"/>
    </source>
</evidence>
<dbReference type="EMBL" id="QQTP01000019">
    <property type="protein sequence ID" value="RDJ20360.1"/>
    <property type="molecule type" value="Genomic_DNA"/>
</dbReference>
<dbReference type="Gene3D" id="3.40.190.150">
    <property type="entry name" value="Bordetella uptake gene, domain 1"/>
    <property type="match status" value="1"/>
</dbReference>
<proteinExistence type="inferred from homology"/>
<dbReference type="OrthoDB" id="7375033at2"/>
<dbReference type="Proteomes" id="UP000255207">
    <property type="component" value="Unassembled WGS sequence"/>
</dbReference>
<dbReference type="AlphaFoldDB" id="A0A370KZD1"/>
<protein>
    <submittedName>
        <fullName evidence="3">Tripartite tricarboxylate transporter substrate binding protein</fullName>
    </submittedName>
</protein>
<dbReference type="PANTHER" id="PTHR42928:SF5">
    <property type="entry name" value="BLR1237 PROTEIN"/>
    <property type="match status" value="1"/>
</dbReference>
<dbReference type="SUPFAM" id="SSF53850">
    <property type="entry name" value="Periplasmic binding protein-like II"/>
    <property type="match status" value="1"/>
</dbReference>
<dbReference type="Pfam" id="PF03401">
    <property type="entry name" value="TctC"/>
    <property type="match status" value="1"/>
</dbReference>
<dbReference type="PANTHER" id="PTHR42928">
    <property type="entry name" value="TRICARBOXYLATE-BINDING PROTEIN"/>
    <property type="match status" value="1"/>
</dbReference>
<evidence type="ECO:0000313" key="4">
    <source>
        <dbReference type="Proteomes" id="UP000255207"/>
    </source>
</evidence>
<feature type="chain" id="PRO_5030068186" evidence="2">
    <location>
        <begin position="28"/>
        <end position="320"/>
    </location>
</feature>
<accession>A0A370KZD1</accession>
<dbReference type="InterPro" id="IPR042100">
    <property type="entry name" value="Bug_dom1"/>
</dbReference>
<dbReference type="Gene3D" id="3.40.190.10">
    <property type="entry name" value="Periplasmic binding protein-like II"/>
    <property type="match status" value="1"/>
</dbReference>
<dbReference type="InterPro" id="IPR005064">
    <property type="entry name" value="BUG"/>
</dbReference>